<keyword evidence="5" id="KW-0324">Glycolysis</keyword>
<dbReference type="CDD" id="cd05016">
    <property type="entry name" value="SIS_PGI_2"/>
    <property type="match status" value="1"/>
</dbReference>
<dbReference type="GO" id="GO:0048029">
    <property type="term" value="F:monosaccharide binding"/>
    <property type="evidence" value="ECO:0007669"/>
    <property type="project" value="TreeGrafter"/>
</dbReference>
<keyword evidence="12" id="KW-1185">Reference proteome</keyword>
<evidence type="ECO:0000313" key="12">
    <source>
        <dbReference type="Proteomes" id="UP000472262"/>
    </source>
</evidence>
<evidence type="ECO:0000256" key="10">
    <source>
        <dbReference type="ARBA" id="ARBA00046209"/>
    </source>
</evidence>
<dbReference type="PANTHER" id="PTHR11469:SF3">
    <property type="entry name" value="GLUCOSE-6-PHOSPHATE ISOMERASE"/>
    <property type="match status" value="1"/>
</dbReference>
<dbReference type="InterPro" id="IPR046348">
    <property type="entry name" value="SIS_dom_sf"/>
</dbReference>
<dbReference type="FunFam" id="1.10.1390.10:FF:000001">
    <property type="entry name" value="Glucose-6-phosphate isomerase"/>
    <property type="match status" value="1"/>
</dbReference>
<reference evidence="11" key="2">
    <citation type="submission" date="2025-09" db="UniProtKB">
        <authorList>
            <consortium name="Ensembl"/>
        </authorList>
    </citation>
    <scope>IDENTIFICATION</scope>
</reference>
<evidence type="ECO:0000256" key="2">
    <source>
        <dbReference type="ARBA" id="ARBA00011952"/>
    </source>
</evidence>
<dbReference type="GO" id="GO:0005829">
    <property type="term" value="C:cytosol"/>
    <property type="evidence" value="ECO:0007669"/>
    <property type="project" value="TreeGrafter"/>
</dbReference>
<dbReference type="PROSITE" id="PS00174">
    <property type="entry name" value="P_GLUCOSE_ISOMERASE_2"/>
    <property type="match status" value="1"/>
</dbReference>
<dbReference type="GO" id="GO:0097367">
    <property type="term" value="F:carbohydrate derivative binding"/>
    <property type="evidence" value="ECO:0007669"/>
    <property type="project" value="InterPro"/>
</dbReference>
<protein>
    <recommendedName>
        <fullName evidence="3">Glucose-6-phosphate isomerase</fullName>
        <ecNumber evidence="2">5.3.1.9</ecNumber>
    </recommendedName>
    <alternativeName>
        <fullName evidence="7">Autocrine motility factor</fullName>
    </alternativeName>
    <alternativeName>
        <fullName evidence="9">Neuroleukin</fullName>
    </alternativeName>
    <alternativeName>
        <fullName evidence="8">Phosphoglucose isomerase</fullName>
    </alternativeName>
</protein>
<keyword evidence="6" id="KW-0413">Isomerase</keyword>
<comment type="function">
    <text evidence="10">In the cytoplasm, catalyzes the conversion of glucose-6-phosphate to fructose-6-phosphate, the second step in glycolysis, and the reverse reaction during gluconeogenesis. Besides it's role as a glycolytic enzyme, also acts as a secreted cytokine: acts as an angiogenic factor (AMF) that stimulates endothelial cell motility. Acts as a neurotrophic factor, neuroleukin, for spinal and sensory neurons. It is secreted by lectin-stimulated T-cells and induces immunoglobulin secretion.</text>
</comment>
<dbReference type="Pfam" id="PF00342">
    <property type="entry name" value="PGI"/>
    <property type="match status" value="2"/>
</dbReference>
<dbReference type="EC" id="5.3.1.9" evidence="2"/>
<evidence type="ECO:0000313" key="11">
    <source>
        <dbReference type="Ensembl" id="ENSSGRP00000096710.1"/>
    </source>
</evidence>
<dbReference type="GO" id="GO:0051156">
    <property type="term" value="P:glucose 6-phosphate metabolic process"/>
    <property type="evidence" value="ECO:0007669"/>
    <property type="project" value="TreeGrafter"/>
</dbReference>
<dbReference type="InterPro" id="IPR023096">
    <property type="entry name" value="G6P_Isomerase_C"/>
</dbReference>
<keyword evidence="4" id="KW-0312">Gluconeogenesis</keyword>
<comment type="similarity">
    <text evidence="1">Belongs to the GPI family.</text>
</comment>
<proteinExistence type="inferred from homology"/>
<dbReference type="Proteomes" id="UP000472262">
    <property type="component" value="Unassembled WGS sequence"/>
</dbReference>
<organism evidence="11 12">
    <name type="scientific">Sinocyclocheilus grahami</name>
    <name type="common">Dianchi golden-line fish</name>
    <name type="synonym">Barbus grahami</name>
    <dbReference type="NCBI Taxonomy" id="75366"/>
    <lineage>
        <taxon>Eukaryota</taxon>
        <taxon>Metazoa</taxon>
        <taxon>Chordata</taxon>
        <taxon>Craniata</taxon>
        <taxon>Vertebrata</taxon>
        <taxon>Euteleostomi</taxon>
        <taxon>Actinopterygii</taxon>
        <taxon>Neopterygii</taxon>
        <taxon>Teleostei</taxon>
        <taxon>Ostariophysi</taxon>
        <taxon>Cypriniformes</taxon>
        <taxon>Cyprinidae</taxon>
        <taxon>Cyprininae</taxon>
        <taxon>Sinocyclocheilus</taxon>
    </lineage>
</organism>
<dbReference type="HAMAP" id="MF_00473">
    <property type="entry name" value="G6P_isomerase"/>
    <property type="match status" value="1"/>
</dbReference>
<evidence type="ECO:0000256" key="3">
    <source>
        <dbReference type="ARBA" id="ARBA00018388"/>
    </source>
</evidence>
<evidence type="ECO:0000256" key="5">
    <source>
        <dbReference type="ARBA" id="ARBA00023152"/>
    </source>
</evidence>
<dbReference type="InterPro" id="IPR018189">
    <property type="entry name" value="Phosphoglucose_isomerase_CS"/>
</dbReference>
<dbReference type="InterPro" id="IPR035482">
    <property type="entry name" value="SIS_PGI_2"/>
</dbReference>
<dbReference type="PANTHER" id="PTHR11469">
    <property type="entry name" value="GLUCOSE-6-PHOSPHATE ISOMERASE"/>
    <property type="match status" value="1"/>
</dbReference>
<dbReference type="GO" id="GO:0006094">
    <property type="term" value="P:gluconeogenesis"/>
    <property type="evidence" value="ECO:0007669"/>
    <property type="project" value="UniProtKB-KW"/>
</dbReference>
<dbReference type="InterPro" id="IPR001672">
    <property type="entry name" value="G6P_Isomerase"/>
</dbReference>
<dbReference type="PROSITE" id="PS51463">
    <property type="entry name" value="P_GLUCOSE_ISOMERASE_3"/>
    <property type="match status" value="2"/>
</dbReference>
<dbReference type="InParanoid" id="A0A672S5V4"/>
<evidence type="ECO:0000256" key="1">
    <source>
        <dbReference type="ARBA" id="ARBA00006604"/>
    </source>
</evidence>
<dbReference type="Gene3D" id="3.40.50.10490">
    <property type="entry name" value="Glucose-6-phosphate isomerase like protein, domain 1"/>
    <property type="match status" value="4"/>
</dbReference>
<dbReference type="Gene3D" id="1.10.1390.10">
    <property type="match status" value="1"/>
</dbReference>
<reference evidence="11" key="1">
    <citation type="submission" date="2025-08" db="UniProtKB">
        <authorList>
            <consortium name="Ensembl"/>
        </authorList>
    </citation>
    <scope>IDENTIFICATION</scope>
</reference>
<dbReference type="Ensembl" id="ENSSGRT00000102893.1">
    <property type="protein sequence ID" value="ENSSGRP00000096710.1"/>
    <property type="gene ID" value="ENSSGRG00000048206.1"/>
</dbReference>
<evidence type="ECO:0000256" key="4">
    <source>
        <dbReference type="ARBA" id="ARBA00022432"/>
    </source>
</evidence>
<sequence length="481" mass="54185">MGLTSDPNFQNLEKWYKSNAASLNMRQMFEADKNRFQNLSLTLKTDEGDILLDYSKNLINEEVMKMLVELAKARGVEASRDKMFSGEKINFTEGRAVLHVALRNRSNTPINVDGKDVMPEVNQVLEKMKGFCHKVRSGEWKGYTGKSITDVVNVGIGGSDLVCEIKTHCFTANGFSFSSVRSGVFSLLDIFFHACWVGGRYSLWSAIGLSIALHIGYENFEKLLAGAHWMDTHFRTAPVDQNAPMLLALLGIWYINFFQAETHCLLPYDQYMHRFAAYFQQGDMESNGKYITTNGNRVNYHTGPIVWGEPGTNGQHAFYQLIHQGTRMVPADFLIPAQSQHPIRNNLHHKILVANFLAQTEALMKGKTTEEAKKELEAGGLSGDKLEKILPHKVFQGNKPTNSIIFKKLSPYTLGVLIAMYEHKIFIQGVMWEINSFDQWGVELGKQLAKKIEPELQDSAEVTSHDSSTNGLISFLKKNFA</sequence>
<dbReference type="GO" id="GO:0006096">
    <property type="term" value="P:glycolytic process"/>
    <property type="evidence" value="ECO:0007669"/>
    <property type="project" value="UniProtKB-KW"/>
</dbReference>
<evidence type="ECO:0000256" key="6">
    <source>
        <dbReference type="ARBA" id="ARBA00023235"/>
    </source>
</evidence>
<name>A0A672S5V4_SINGR</name>
<dbReference type="SUPFAM" id="SSF53697">
    <property type="entry name" value="SIS domain"/>
    <property type="match status" value="1"/>
</dbReference>
<accession>A0A672S5V4</accession>
<evidence type="ECO:0000256" key="7">
    <source>
        <dbReference type="ARBA" id="ARBA00029648"/>
    </source>
</evidence>
<dbReference type="AlphaFoldDB" id="A0A672S5V4"/>
<evidence type="ECO:0000256" key="9">
    <source>
        <dbReference type="ARBA" id="ARBA00031363"/>
    </source>
</evidence>
<dbReference type="GO" id="GO:0004347">
    <property type="term" value="F:glucose-6-phosphate isomerase activity"/>
    <property type="evidence" value="ECO:0007669"/>
    <property type="project" value="UniProtKB-EC"/>
</dbReference>
<evidence type="ECO:0000256" key="8">
    <source>
        <dbReference type="ARBA" id="ARBA00031265"/>
    </source>
</evidence>